<dbReference type="CDD" id="cd11692">
    <property type="entry name" value="HRI1_N_like"/>
    <property type="match status" value="1"/>
</dbReference>
<dbReference type="InterPro" id="IPR043047">
    <property type="entry name" value="Hri1_N_sf"/>
</dbReference>
<reference evidence="7" key="1">
    <citation type="submission" date="2023-06" db="EMBL/GenBank/DDBJ databases">
        <title>Genome-scale phylogeny and comparative genomics of the fungal order Sordariales.</title>
        <authorList>
            <consortium name="Lawrence Berkeley National Laboratory"/>
            <person name="Hensen N."/>
            <person name="Bonometti L."/>
            <person name="Westerberg I."/>
            <person name="Brannstrom I.O."/>
            <person name="Guillou S."/>
            <person name="Cros-Aarteil S."/>
            <person name="Calhoun S."/>
            <person name="Haridas S."/>
            <person name="Kuo A."/>
            <person name="Mondo S."/>
            <person name="Pangilinan J."/>
            <person name="Riley R."/>
            <person name="LaButti K."/>
            <person name="Andreopoulos B."/>
            <person name="Lipzen A."/>
            <person name="Chen C."/>
            <person name="Yanf M."/>
            <person name="Daum C."/>
            <person name="Ng V."/>
            <person name="Clum A."/>
            <person name="Steindorff A."/>
            <person name="Ohm R."/>
            <person name="Martin F."/>
            <person name="Silar P."/>
            <person name="Natvig D."/>
            <person name="Lalanne C."/>
            <person name="Gautier V."/>
            <person name="Ament-velasquez S.L."/>
            <person name="Kruys A."/>
            <person name="Hutchinson M.I."/>
            <person name="Powell A.J."/>
            <person name="Barry K."/>
            <person name="Miller A.N."/>
            <person name="Grigoriev I.V."/>
            <person name="Debuchy R."/>
            <person name="Gladieux P."/>
            <person name="Thoren M.H."/>
            <person name="Johannesson H."/>
        </authorList>
    </citation>
    <scope>NUCLEOTIDE SEQUENCE</scope>
    <source>
        <strain evidence="7">SMH3187-1</strain>
    </source>
</reference>
<dbReference type="InterPro" id="IPR031818">
    <property type="entry name" value="Hri1"/>
</dbReference>
<keyword evidence="8" id="KW-1185">Reference proteome</keyword>
<protein>
    <recommendedName>
        <fullName evidence="4">Protein HRI1</fullName>
    </recommendedName>
</protein>
<organism evidence="7 8">
    <name type="scientific">Schizothecium vesticola</name>
    <dbReference type="NCBI Taxonomy" id="314040"/>
    <lineage>
        <taxon>Eukaryota</taxon>
        <taxon>Fungi</taxon>
        <taxon>Dikarya</taxon>
        <taxon>Ascomycota</taxon>
        <taxon>Pezizomycotina</taxon>
        <taxon>Sordariomycetes</taxon>
        <taxon>Sordariomycetidae</taxon>
        <taxon>Sordariales</taxon>
        <taxon>Schizotheciaceae</taxon>
        <taxon>Schizothecium</taxon>
    </lineage>
</organism>
<keyword evidence="6" id="KW-0539">Nucleus</keyword>
<dbReference type="Gene3D" id="2.40.128.320">
    <property type="entry name" value="Protein HRI1, N-terminal domain"/>
    <property type="match status" value="1"/>
</dbReference>
<name>A0AA40K5A1_9PEZI</name>
<dbReference type="GO" id="GO:0005737">
    <property type="term" value="C:cytoplasm"/>
    <property type="evidence" value="ECO:0007669"/>
    <property type="project" value="UniProtKB-SubCell"/>
</dbReference>
<proteinExistence type="inferred from homology"/>
<sequence>MGDISLRRHIRWLPDPASEPTSTIVVTSPERRFVDIRVLLDAQSLPDGTLPLSGLDWAIAGTSTSSDPLPDGSSHCVWSHWISSRTADVDGVADEGDNHPQPDGSVLETGRMVNPATGEVGDYEEVWVSEEIKTVEAGGGPPGEGEGPVCVVMKMEAEGGMKRGMLVRLGQYCQAVVRVGGEVVVERTVRVGGGKTEVPAEVATHLGHLATVEDEVRVGTGEIWRVVERS</sequence>
<comment type="similarity">
    <text evidence="3">Belongs to the HRI1 family.</text>
</comment>
<dbReference type="AlphaFoldDB" id="A0AA40K5A1"/>
<evidence type="ECO:0000256" key="5">
    <source>
        <dbReference type="ARBA" id="ARBA00022490"/>
    </source>
</evidence>
<dbReference type="Pfam" id="PF16815">
    <property type="entry name" value="HRI1"/>
    <property type="match status" value="1"/>
</dbReference>
<dbReference type="GO" id="GO:0005634">
    <property type="term" value="C:nucleus"/>
    <property type="evidence" value="ECO:0007669"/>
    <property type="project" value="UniProtKB-SubCell"/>
</dbReference>
<dbReference type="InterPro" id="IPR038744">
    <property type="entry name" value="Hri1_N"/>
</dbReference>
<evidence type="ECO:0000256" key="4">
    <source>
        <dbReference type="ARBA" id="ARBA00017063"/>
    </source>
</evidence>
<evidence type="ECO:0000256" key="1">
    <source>
        <dbReference type="ARBA" id="ARBA00004123"/>
    </source>
</evidence>
<evidence type="ECO:0000256" key="2">
    <source>
        <dbReference type="ARBA" id="ARBA00004496"/>
    </source>
</evidence>
<dbReference type="Proteomes" id="UP001172155">
    <property type="component" value="Unassembled WGS sequence"/>
</dbReference>
<dbReference type="EMBL" id="JAUKUD010000004">
    <property type="protein sequence ID" value="KAK0746461.1"/>
    <property type="molecule type" value="Genomic_DNA"/>
</dbReference>
<keyword evidence="5" id="KW-0963">Cytoplasm</keyword>
<comment type="subcellular location">
    <subcellularLocation>
        <location evidence="2">Cytoplasm</location>
    </subcellularLocation>
    <subcellularLocation>
        <location evidence="1">Nucleus</location>
    </subcellularLocation>
</comment>
<evidence type="ECO:0000313" key="8">
    <source>
        <dbReference type="Proteomes" id="UP001172155"/>
    </source>
</evidence>
<accession>A0AA40K5A1</accession>
<evidence type="ECO:0000256" key="6">
    <source>
        <dbReference type="ARBA" id="ARBA00023242"/>
    </source>
</evidence>
<gene>
    <name evidence="7" type="ORF">B0T18DRAFT_438441</name>
</gene>
<evidence type="ECO:0000313" key="7">
    <source>
        <dbReference type="EMBL" id="KAK0746461.1"/>
    </source>
</evidence>
<comment type="caution">
    <text evidence="7">The sequence shown here is derived from an EMBL/GenBank/DDBJ whole genome shotgun (WGS) entry which is preliminary data.</text>
</comment>
<evidence type="ECO:0000256" key="3">
    <source>
        <dbReference type="ARBA" id="ARBA00005229"/>
    </source>
</evidence>